<name>A0ABW4E5C3_9LACO</name>
<evidence type="ECO:0000313" key="3">
    <source>
        <dbReference type="Proteomes" id="UP001597252"/>
    </source>
</evidence>
<dbReference type="InterPro" id="IPR015946">
    <property type="entry name" value="KH_dom-like_a/b"/>
</dbReference>
<dbReference type="RefSeq" id="WP_125753216.1">
    <property type="nucleotide sequence ID" value="NZ_JBHTON010000020.1"/>
</dbReference>
<dbReference type="Proteomes" id="UP001597252">
    <property type="component" value="Unassembled WGS sequence"/>
</dbReference>
<dbReference type="InterPro" id="IPR019953">
    <property type="entry name" value="OHR"/>
</dbReference>
<sequence length="142" mass="15060">MDSLYHTFAVNRTGLPGTSYIDAPAGLQLAVSSPLTPAAGTNPEQLIGLALATCLNATLRLIEQRQHDALDAAVRVRVDMGKDQAGYQFTLTAQVCLPQHDQAAAQQLLAQAQRECPIAKLVASSANVSVRLVPNFTDSSAF</sequence>
<dbReference type="InterPro" id="IPR003718">
    <property type="entry name" value="OsmC/Ohr_fam"/>
</dbReference>
<dbReference type="PANTHER" id="PTHR33797">
    <property type="entry name" value="ORGANIC HYDROPEROXIDE RESISTANCE PROTEIN-LIKE"/>
    <property type="match status" value="1"/>
</dbReference>
<evidence type="ECO:0000256" key="1">
    <source>
        <dbReference type="ARBA" id="ARBA00007378"/>
    </source>
</evidence>
<gene>
    <name evidence="2" type="ORF">ACFQ5J_07615</name>
</gene>
<reference evidence="3" key="1">
    <citation type="journal article" date="2019" name="Int. J. Syst. Evol. Microbiol.">
        <title>The Global Catalogue of Microorganisms (GCM) 10K type strain sequencing project: providing services to taxonomists for standard genome sequencing and annotation.</title>
        <authorList>
            <consortium name="The Broad Institute Genomics Platform"/>
            <consortium name="The Broad Institute Genome Sequencing Center for Infectious Disease"/>
            <person name="Wu L."/>
            <person name="Ma J."/>
        </authorList>
    </citation>
    <scope>NUCLEOTIDE SEQUENCE [LARGE SCALE GENOMIC DNA]</scope>
    <source>
        <strain evidence="3">CCM 8903</strain>
    </source>
</reference>
<dbReference type="SUPFAM" id="SSF82784">
    <property type="entry name" value="OsmC-like"/>
    <property type="match status" value="1"/>
</dbReference>
<comment type="caution">
    <text evidence="2">The sequence shown here is derived from an EMBL/GenBank/DDBJ whole genome shotgun (WGS) entry which is preliminary data.</text>
</comment>
<accession>A0ABW4E5C3</accession>
<dbReference type="InterPro" id="IPR036102">
    <property type="entry name" value="OsmC/Ohrsf"/>
</dbReference>
<evidence type="ECO:0000313" key="2">
    <source>
        <dbReference type="EMBL" id="MFD1485094.1"/>
    </source>
</evidence>
<dbReference type="EMBL" id="JBHTON010000020">
    <property type="protein sequence ID" value="MFD1485094.1"/>
    <property type="molecule type" value="Genomic_DNA"/>
</dbReference>
<dbReference type="Gene3D" id="3.30.300.20">
    <property type="match status" value="1"/>
</dbReference>
<proteinExistence type="inferred from homology"/>
<comment type="similarity">
    <text evidence="1">Belongs to the OsmC/Ohr family.</text>
</comment>
<organism evidence="2 3">
    <name type="scientific">Lacticaseibacillus baoqingensis</name>
    <dbReference type="NCBI Taxonomy" id="2486013"/>
    <lineage>
        <taxon>Bacteria</taxon>
        <taxon>Bacillati</taxon>
        <taxon>Bacillota</taxon>
        <taxon>Bacilli</taxon>
        <taxon>Lactobacillales</taxon>
        <taxon>Lactobacillaceae</taxon>
        <taxon>Lacticaseibacillus</taxon>
    </lineage>
</organism>
<protein>
    <submittedName>
        <fullName evidence="2">OsmC family protein</fullName>
    </submittedName>
</protein>
<keyword evidence="3" id="KW-1185">Reference proteome</keyword>
<dbReference type="Pfam" id="PF02566">
    <property type="entry name" value="OsmC"/>
    <property type="match status" value="1"/>
</dbReference>
<dbReference type="PANTHER" id="PTHR33797:SF2">
    <property type="entry name" value="ORGANIC HYDROPEROXIDE RESISTANCE PROTEIN-LIKE"/>
    <property type="match status" value="1"/>
</dbReference>